<gene>
    <name evidence="2" type="ORF">DIABBA_LOCUS8344</name>
</gene>
<evidence type="ECO:0000313" key="2">
    <source>
        <dbReference type="EMBL" id="CAG9835108.1"/>
    </source>
</evidence>
<keyword evidence="3" id="KW-1185">Reference proteome</keyword>
<dbReference type="EMBL" id="OU898280">
    <property type="protein sequence ID" value="CAG9835108.1"/>
    <property type="molecule type" value="Genomic_DNA"/>
</dbReference>
<accession>A0A9N9SYP5</accession>
<protein>
    <submittedName>
        <fullName evidence="2">Uncharacterized protein</fullName>
    </submittedName>
</protein>
<feature type="compositionally biased region" description="Polar residues" evidence="1">
    <location>
        <begin position="43"/>
        <end position="62"/>
    </location>
</feature>
<dbReference type="Proteomes" id="UP001153709">
    <property type="component" value="Chromosome 5"/>
</dbReference>
<name>A0A9N9SYP5_DIABA</name>
<evidence type="ECO:0000256" key="1">
    <source>
        <dbReference type="SAM" id="MobiDB-lite"/>
    </source>
</evidence>
<dbReference type="AlphaFoldDB" id="A0A9N9SYP5"/>
<evidence type="ECO:0000313" key="3">
    <source>
        <dbReference type="Proteomes" id="UP001153709"/>
    </source>
</evidence>
<sequence>MVLYTCSLSACILIRFRHLLFITGAVRVESFTRLPPPLHPASMTDSHAASSGEGTECIPNTTSDEDLQVDKVGE</sequence>
<proteinExistence type="predicted"/>
<organism evidence="2 3">
    <name type="scientific">Diabrotica balteata</name>
    <name type="common">Banded cucumber beetle</name>
    <dbReference type="NCBI Taxonomy" id="107213"/>
    <lineage>
        <taxon>Eukaryota</taxon>
        <taxon>Metazoa</taxon>
        <taxon>Ecdysozoa</taxon>
        <taxon>Arthropoda</taxon>
        <taxon>Hexapoda</taxon>
        <taxon>Insecta</taxon>
        <taxon>Pterygota</taxon>
        <taxon>Neoptera</taxon>
        <taxon>Endopterygota</taxon>
        <taxon>Coleoptera</taxon>
        <taxon>Polyphaga</taxon>
        <taxon>Cucujiformia</taxon>
        <taxon>Chrysomeloidea</taxon>
        <taxon>Chrysomelidae</taxon>
        <taxon>Galerucinae</taxon>
        <taxon>Diabroticina</taxon>
        <taxon>Diabroticites</taxon>
        <taxon>Diabrotica</taxon>
    </lineage>
</organism>
<reference evidence="2" key="1">
    <citation type="submission" date="2022-01" db="EMBL/GenBank/DDBJ databases">
        <authorList>
            <person name="King R."/>
        </authorList>
    </citation>
    <scope>NUCLEOTIDE SEQUENCE</scope>
</reference>
<feature type="region of interest" description="Disordered" evidence="1">
    <location>
        <begin position="37"/>
        <end position="74"/>
    </location>
</feature>
<dbReference type="OrthoDB" id="3200163at2759"/>